<dbReference type="EMBL" id="AP029266">
    <property type="protein sequence ID" value="BFG00813.1"/>
    <property type="molecule type" value="Genomic_DNA"/>
</dbReference>
<feature type="compositionally biased region" description="Low complexity" evidence="2">
    <location>
        <begin position="169"/>
        <end position="184"/>
    </location>
</feature>
<dbReference type="InterPro" id="IPR029274">
    <property type="entry name" value="DUF4615"/>
</dbReference>
<reference evidence="3 4" key="1">
    <citation type="submission" date="2024-02" db="EMBL/GenBank/DDBJ databases">
        <title>A chromosome-level genome assembly of Drosophila madeirensis, a fruit fly species endemic to Madeira island.</title>
        <authorList>
            <person name="Tomihara K."/>
            <person name="Llopart A."/>
            <person name="Yamamoto D."/>
        </authorList>
    </citation>
    <scope>NUCLEOTIDE SEQUENCE [LARGE SCALE GENOMIC DNA]</scope>
    <source>
        <strain evidence="3 4">RF1</strain>
    </source>
</reference>
<dbReference type="PANTHER" id="PTHR13602">
    <property type="entry name" value="UPF0488 PROTEIN C8ORF33"/>
    <property type="match status" value="1"/>
</dbReference>
<dbReference type="AlphaFoldDB" id="A0AAU9FYX5"/>
<dbReference type="Pfam" id="PF15393">
    <property type="entry name" value="DUF4615"/>
    <property type="match status" value="1"/>
</dbReference>
<evidence type="ECO:0000256" key="1">
    <source>
        <dbReference type="ARBA" id="ARBA00005707"/>
    </source>
</evidence>
<feature type="compositionally biased region" description="Polar residues" evidence="2">
    <location>
        <begin position="155"/>
        <end position="168"/>
    </location>
</feature>
<evidence type="ECO:0000256" key="2">
    <source>
        <dbReference type="SAM" id="MobiDB-lite"/>
    </source>
</evidence>
<gene>
    <name evidence="3" type="ORF">DMAD_00731</name>
</gene>
<sequence length="214" mass="23502">MHRRKTAKSINKPPPIQGPAKKPVVAASAEPGPALDGESVIQFELELCWCVQQLQTALDGGKLSQKVAEDTAKNLKILTSQTAPLIKKRQVMKLSMGDYRSKMQQEERKMMLASKQIKFTPSADTNKKSSFVKKSALLTSGKDFRFEFALPTATDTNETAPEPAQQTASHPQSDLSSLRSSLQQESTGSQFKFNFTIADDHANDINFSGLKLSS</sequence>
<feature type="region of interest" description="Disordered" evidence="2">
    <location>
        <begin position="1"/>
        <end position="32"/>
    </location>
</feature>
<organism evidence="3 4">
    <name type="scientific">Drosophila madeirensis</name>
    <name type="common">Fruit fly</name>
    <dbReference type="NCBI Taxonomy" id="30013"/>
    <lineage>
        <taxon>Eukaryota</taxon>
        <taxon>Metazoa</taxon>
        <taxon>Ecdysozoa</taxon>
        <taxon>Arthropoda</taxon>
        <taxon>Hexapoda</taxon>
        <taxon>Insecta</taxon>
        <taxon>Pterygota</taxon>
        <taxon>Neoptera</taxon>
        <taxon>Endopterygota</taxon>
        <taxon>Diptera</taxon>
        <taxon>Brachycera</taxon>
        <taxon>Muscomorpha</taxon>
        <taxon>Ephydroidea</taxon>
        <taxon>Drosophilidae</taxon>
        <taxon>Drosophila</taxon>
        <taxon>Sophophora</taxon>
    </lineage>
</organism>
<comment type="similarity">
    <text evidence="1">Belongs to the UPF0488 family.</text>
</comment>
<evidence type="ECO:0000313" key="3">
    <source>
        <dbReference type="EMBL" id="BFG00813.1"/>
    </source>
</evidence>
<protein>
    <submittedName>
        <fullName evidence="3">Uncharacterized protein</fullName>
    </submittedName>
</protein>
<name>A0AAU9FYX5_DROMD</name>
<accession>A0AAU9FYX5</accession>
<proteinExistence type="inferred from homology"/>
<keyword evidence="4" id="KW-1185">Reference proteome</keyword>
<dbReference type="PANTHER" id="PTHR13602:SF2">
    <property type="entry name" value="UPF0488 PROTEIN C8ORF33"/>
    <property type="match status" value="1"/>
</dbReference>
<evidence type="ECO:0000313" key="4">
    <source>
        <dbReference type="Proteomes" id="UP001500889"/>
    </source>
</evidence>
<dbReference type="Proteomes" id="UP001500889">
    <property type="component" value="Chromosome A"/>
</dbReference>
<feature type="region of interest" description="Disordered" evidence="2">
    <location>
        <begin position="155"/>
        <end position="184"/>
    </location>
</feature>